<evidence type="ECO:0000259" key="2">
    <source>
        <dbReference type="Pfam" id="PF04149"/>
    </source>
</evidence>
<dbReference type="AlphaFoldDB" id="A0A290Z4N5"/>
<accession>A0A290Z4N5</accession>
<dbReference type="EMBL" id="CP023445">
    <property type="protein sequence ID" value="ATE53990.1"/>
    <property type="molecule type" value="Genomic_DNA"/>
</dbReference>
<protein>
    <submittedName>
        <fullName evidence="3">DUF397 domain-containing protein</fullName>
    </submittedName>
</protein>
<dbReference type="InterPro" id="IPR007278">
    <property type="entry name" value="DUF397"/>
</dbReference>
<organism evidence="3 4">
    <name type="scientific">Actinosynnema pretiosum</name>
    <dbReference type="NCBI Taxonomy" id="42197"/>
    <lineage>
        <taxon>Bacteria</taxon>
        <taxon>Bacillati</taxon>
        <taxon>Actinomycetota</taxon>
        <taxon>Actinomycetes</taxon>
        <taxon>Pseudonocardiales</taxon>
        <taxon>Pseudonocardiaceae</taxon>
        <taxon>Actinosynnema</taxon>
    </lineage>
</organism>
<feature type="domain" description="DUF397" evidence="2">
    <location>
        <begin position="8"/>
        <end position="57"/>
    </location>
</feature>
<gene>
    <name evidence="3" type="ORF">CNX65_12345</name>
</gene>
<proteinExistence type="predicted"/>
<sequence>MAQPTSPQWRKSSRSGSQSDCVEVAGTLDRVRDSKAPGAGVVRTSPAALSRFLDAIRRDRF</sequence>
<evidence type="ECO:0000313" key="4">
    <source>
        <dbReference type="Proteomes" id="UP000218505"/>
    </source>
</evidence>
<dbReference type="Proteomes" id="UP000218505">
    <property type="component" value="Chromosome"/>
</dbReference>
<evidence type="ECO:0000256" key="1">
    <source>
        <dbReference type="SAM" id="MobiDB-lite"/>
    </source>
</evidence>
<dbReference type="Pfam" id="PF04149">
    <property type="entry name" value="DUF397"/>
    <property type="match status" value="1"/>
</dbReference>
<reference evidence="3" key="1">
    <citation type="submission" date="2017-09" db="EMBL/GenBank/DDBJ databases">
        <title>Complete Genome Sequence of ansamitocin-producing Bacterium Actinosynnema pretiosum X47.</title>
        <authorList>
            <person name="Cao G."/>
            <person name="Zong G."/>
            <person name="Zhong C."/>
            <person name="Fu J."/>
        </authorList>
    </citation>
    <scope>NUCLEOTIDE SEQUENCE [LARGE SCALE GENOMIC DNA]</scope>
    <source>
        <strain evidence="3">X47</strain>
    </source>
</reference>
<dbReference type="RefSeq" id="WP_096492916.1">
    <property type="nucleotide sequence ID" value="NZ_CP023445.1"/>
</dbReference>
<name>A0A290Z4N5_9PSEU</name>
<keyword evidence="4" id="KW-1185">Reference proteome</keyword>
<feature type="region of interest" description="Disordered" evidence="1">
    <location>
        <begin position="1"/>
        <end position="21"/>
    </location>
</feature>
<dbReference type="KEGG" id="apre:CNX65_12345"/>
<evidence type="ECO:0000313" key="3">
    <source>
        <dbReference type="EMBL" id="ATE53990.1"/>
    </source>
</evidence>
<feature type="compositionally biased region" description="Polar residues" evidence="1">
    <location>
        <begin position="1"/>
        <end position="20"/>
    </location>
</feature>